<dbReference type="eggNOG" id="COG1020">
    <property type="taxonomic scope" value="Bacteria"/>
</dbReference>
<dbReference type="InterPro" id="IPR036736">
    <property type="entry name" value="ACP-like_sf"/>
</dbReference>
<dbReference type="OrthoDB" id="51171at2"/>
<dbReference type="InterPro" id="IPR009081">
    <property type="entry name" value="PP-bd_ACP"/>
</dbReference>
<evidence type="ECO:0000313" key="8">
    <source>
        <dbReference type="EMBL" id="ACL76723.1"/>
    </source>
</evidence>
<dbReference type="FunFam" id="2.30.38.10:FF:000001">
    <property type="entry name" value="Non-ribosomal peptide synthetase PvdI"/>
    <property type="match status" value="1"/>
</dbReference>
<evidence type="ECO:0000313" key="9">
    <source>
        <dbReference type="Proteomes" id="UP000001349"/>
    </source>
</evidence>
<dbReference type="Pfam" id="PF00501">
    <property type="entry name" value="AMP-binding"/>
    <property type="match status" value="1"/>
</dbReference>
<accession>B8I5I7</accession>
<comment type="cofactor">
    <cofactor evidence="1">
        <name>pantetheine 4'-phosphate</name>
        <dbReference type="ChEBI" id="CHEBI:47942"/>
    </cofactor>
</comment>
<dbReference type="Gene3D" id="2.30.38.10">
    <property type="entry name" value="Luciferase, Domain 3"/>
    <property type="match status" value="1"/>
</dbReference>
<evidence type="ECO:0000256" key="1">
    <source>
        <dbReference type="ARBA" id="ARBA00001957"/>
    </source>
</evidence>
<gene>
    <name evidence="8" type="ordered locus">Ccel_2390</name>
</gene>
<dbReference type="HOGENOM" id="CLU_000022_2_2_9"/>
<dbReference type="NCBIfam" id="TIGR01720">
    <property type="entry name" value="NRPS-para261"/>
    <property type="match status" value="1"/>
</dbReference>
<dbReference type="Gene3D" id="3.30.559.30">
    <property type="entry name" value="Nonribosomal peptide synthetase, condensation domain"/>
    <property type="match status" value="2"/>
</dbReference>
<dbReference type="InterPro" id="IPR010060">
    <property type="entry name" value="NRPS_synth"/>
</dbReference>
<dbReference type="InterPro" id="IPR020459">
    <property type="entry name" value="AMP-binding"/>
</dbReference>
<dbReference type="InterPro" id="IPR023213">
    <property type="entry name" value="CAT-like_dom_sf"/>
</dbReference>
<dbReference type="InterPro" id="IPR006162">
    <property type="entry name" value="Ppantetheine_attach_site"/>
</dbReference>
<dbReference type="InterPro" id="IPR001242">
    <property type="entry name" value="Condensation_dom"/>
</dbReference>
<dbReference type="PANTHER" id="PTHR45527:SF14">
    <property type="entry name" value="PLIPASTATIN SYNTHASE SUBUNIT B"/>
    <property type="match status" value="1"/>
</dbReference>
<dbReference type="Gene3D" id="1.10.1200.10">
    <property type="entry name" value="ACP-like"/>
    <property type="match status" value="1"/>
</dbReference>
<dbReference type="GO" id="GO:0044550">
    <property type="term" value="P:secondary metabolite biosynthetic process"/>
    <property type="evidence" value="ECO:0007669"/>
    <property type="project" value="TreeGrafter"/>
</dbReference>
<comment type="similarity">
    <text evidence="2">Belongs to the ATP-dependent AMP-binding enzyme family.</text>
</comment>
<dbReference type="RefSeq" id="WP_015925812.1">
    <property type="nucleotide sequence ID" value="NC_011898.1"/>
</dbReference>
<dbReference type="InterPro" id="IPR000873">
    <property type="entry name" value="AMP-dep_synth/lig_dom"/>
</dbReference>
<organism evidence="8 9">
    <name type="scientific">Ruminiclostridium cellulolyticum (strain ATCC 35319 / DSM 5812 / JCM 6584 / H10)</name>
    <name type="common">Clostridium cellulolyticum</name>
    <dbReference type="NCBI Taxonomy" id="394503"/>
    <lineage>
        <taxon>Bacteria</taxon>
        <taxon>Bacillati</taxon>
        <taxon>Bacillota</taxon>
        <taxon>Clostridia</taxon>
        <taxon>Eubacteriales</taxon>
        <taxon>Oscillospiraceae</taxon>
        <taxon>Ruminiclostridium</taxon>
    </lineage>
</organism>
<feature type="domain" description="Carrier" evidence="7">
    <location>
        <begin position="964"/>
        <end position="1038"/>
    </location>
</feature>
<dbReference type="PROSITE" id="PS00012">
    <property type="entry name" value="PHOSPHOPANTETHEINE"/>
    <property type="match status" value="1"/>
</dbReference>
<dbReference type="GO" id="GO:0003824">
    <property type="term" value="F:catalytic activity"/>
    <property type="evidence" value="ECO:0007669"/>
    <property type="project" value="UniProtKB-KW"/>
</dbReference>
<dbReference type="Proteomes" id="UP000001349">
    <property type="component" value="Chromosome"/>
</dbReference>
<evidence type="ECO:0000256" key="2">
    <source>
        <dbReference type="ARBA" id="ARBA00006432"/>
    </source>
</evidence>
<dbReference type="GO" id="GO:0017000">
    <property type="term" value="P:antibiotic biosynthetic process"/>
    <property type="evidence" value="ECO:0007669"/>
    <property type="project" value="UniProtKB-KW"/>
</dbReference>
<dbReference type="EMBL" id="CP001348">
    <property type="protein sequence ID" value="ACL76723.1"/>
    <property type="molecule type" value="Genomic_DNA"/>
</dbReference>
<keyword evidence="9" id="KW-1185">Reference proteome</keyword>
<evidence type="ECO:0000256" key="5">
    <source>
        <dbReference type="ARBA" id="ARBA00022737"/>
    </source>
</evidence>
<keyword evidence="4" id="KW-0597">Phosphoprotein</keyword>
<dbReference type="Gene3D" id="3.40.50.980">
    <property type="match status" value="2"/>
</dbReference>
<dbReference type="FunFam" id="3.40.50.980:FF:000001">
    <property type="entry name" value="Non-ribosomal peptide synthetase"/>
    <property type="match status" value="1"/>
</dbReference>
<evidence type="ECO:0000256" key="3">
    <source>
        <dbReference type="ARBA" id="ARBA00022450"/>
    </source>
</evidence>
<proteinExistence type="inferred from homology"/>
<keyword evidence="5" id="KW-0677">Repeat</keyword>
<dbReference type="InterPro" id="IPR025110">
    <property type="entry name" value="AMP-bd_C"/>
</dbReference>
<dbReference type="GO" id="GO:0008610">
    <property type="term" value="P:lipid biosynthetic process"/>
    <property type="evidence" value="ECO:0007669"/>
    <property type="project" value="UniProtKB-ARBA"/>
</dbReference>
<dbReference type="GO" id="GO:0005829">
    <property type="term" value="C:cytosol"/>
    <property type="evidence" value="ECO:0007669"/>
    <property type="project" value="TreeGrafter"/>
</dbReference>
<dbReference type="InterPro" id="IPR010071">
    <property type="entry name" value="AA_adenyl_dom"/>
</dbReference>
<dbReference type="STRING" id="394503.Ccel_2390"/>
<evidence type="ECO:0000256" key="4">
    <source>
        <dbReference type="ARBA" id="ARBA00022553"/>
    </source>
</evidence>
<evidence type="ECO:0000256" key="6">
    <source>
        <dbReference type="ARBA" id="ARBA00023194"/>
    </source>
</evidence>
<sequence length="1490" mass="171485">MDGICFSNDRVLYPLTHPQKRIWYMEKIYPGTSLYNIGGPVRVKGTIDFSILEKAINLLIKRNEGLRLRFIEKNGQVKQYVSDYEKIKLDLFDFTQYENPEKEFNKWVDKQAEKPFAKENRGLFYFAMFKLSDNDNGYLAKFHHIIADGWSINIMTQQICDSYMKLINEEEIDNDSGGESYIGYIDIEKKYISSDRFQKNKAFWNEKFKELPEVVTTKNSDSIEGKRKTFELEPSISTGINSFSAENKYSLNAFFVTLYLIYLYKTSQQKDIIIGTPVLNRSGKKEKSMFGMFTSTMPFRYCIDNNSSITETMSKVSEQLKECYFNQKYPYEFLVQDLELKKKGYGSLFNVCINYYNTKLNSELNDFPIENVEFYNGKQTYSFQLVIKEWSESLILDFDYKVNDYTDEQIAEMYIRLLNLINQIIKNPSKKIGNLSLLSEEENNKIVYLFNATQTEYPNEKTIYQLFEDEVERSADKPAVVFNSTEITYKELNEKANGLAGYLIKRGIKREKIVGLATSHSIETVIAILGILKAGGAYLPIDPTYPVERVNYMLEDSEACLLLTNVEIGKSLNFDGDIIDLKDESIYKSTAVNPGLVNRPDDLAYVIYTSGSTGRPKGVMIEHRGLVNYIWWAKKMYIKDSVEVFPLYSSLAFDLTVTSIFTPLISGSKIIVYDGNSEDEEYVLYRIMRENKSTVIKLTPAHLSLLKDMDNKKSTVKRFIVGGDDLKVKLVQAIYESFGGNIEIYNEYGPTETVVGCMIHKYDYSKDTGTSVPIGIPAKNVQVYILDGNLNPVPADTEGELYISGDGVARGYLNRPEQTRERFITNPFLKGKRMYKTGDSGRLLKNGKIEYAGRLDYQVKIHGHRIETGEIEECLLNHRGVGAAVVISLQDRNNEKYLCAYIVNKSEVSEQELREHLQGYLPDYMLPLYFINVDKIPLTVNGKINKALLPKPNEDSTEEEEFVPSRTENEKELVTAISEVLNLERVSIRQNFYRLGGDSIKAIQIASKLNDNGFRLKVKDIMSNPLIKDMALNIEKIGVGMVDTEPCKGSIRHTPITAWFFRQGFAEPSYYNQSVLLELKRTYDVKALQTVFENLIRHHDILRVNYNKETEELFYNNDYLEQPFHIKEYDLSECKPYKQSEAIEKISEELKASLELEKSILIKVCVFWLSENEKFLLITAHHLIVDGVSWRIILEDIYTMLKQLSNSSEIVLPEKTHSYQIWAELLQVASNNSAELKERCKPGLCEYCYPVDFDKGHDLMEFSSTVKGELTDEETRKLLLKANGAYNTNTNDLLIVALAKTISEKTKFNTVYLEIESHGRKELAGDFNFTRTVGWFTEMDVFRLEIEHGELSQVIKTIKNQLRENSNKIDRSDLQKKQIRFNYLGDFGTNFENDLFCIRYGDTGLDCSRNNVMTALIDINAIVVNDRLKIEVLFSDNKFKKVTMETFLISFINNLKQVIEHCCNRKTVEFTTSDFDTIGISQTELDSLFS</sequence>
<dbReference type="NCBIfam" id="TIGR01733">
    <property type="entry name" value="AA-adenyl-dom"/>
    <property type="match status" value="1"/>
</dbReference>
<dbReference type="Pfam" id="PF00668">
    <property type="entry name" value="Condensation"/>
    <property type="match status" value="2"/>
</dbReference>
<dbReference type="FunFam" id="3.40.50.12780:FF:000012">
    <property type="entry name" value="Non-ribosomal peptide synthetase"/>
    <property type="match status" value="1"/>
</dbReference>
<dbReference type="InterPro" id="IPR020845">
    <property type="entry name" value="AMP-binding_CS"/>
</dbReference>
<dbReference type="Gene3D" id="3.30.300.30">
    <property type="match status" value="1"/>
</dbReference>
<dbReference type="SUPFAM" id="SSF47336">
    <property type="entry name" value="ACP-like"/>
    <property type="match status" value="1"/>
</dbReference>
<dbReference type="GO" id="GO:0043041">
    <property type="term" value="P:amino acid activation for nonribosomal peptide biosynthetic process"/>
    <property type="evidence" value="ECO:0007669"/>
    <property type="project" value="TreeGrafter"/>
</dbReference>
<reference evidence="8 9" key="1">
    <citation type="submission" date="2009-01" db="EMBL/GenBank/DDBJ databases">
        <title>Complete sequence of Clostridium cellulolyticum H10.</title>
        <authorList>
            <consortium name="US DOE Joint Genome Institute"/>
            <person name="Lucas S."/>
            <person name="Copeland A."/>
            <person name="Lapidus A."/>
            <person name="Glavina del Rio T."/>
            <person name="Dalin E."/>
            <person name="Tice H."/>
            <person name="Bruce D."/>
            <person name="Goodwin L."/>
            <person name="Pitluck S."/>
            <person name="Chertkov O."/>
            <person name="Saunders E."/>
            <person name="Brettin T."/>
            <person name="Detter J.C."/>
            <person name="Han C."/>
            <person name="Larimer F."/>
            <person name="Land M."/>
            <person name="Hauser L."/>
            <person name="Kyrpides N."/>
            <person name="Ivanova N."/>
            <person name="Zhou J."/>
            <person name="Richardson P."/>
        </authorList>
    </citation>
    <scope>NUCLEOTIDE SEQUENCE [LARGE SCALE GENOMIC DNA]</scope>
    <source>
        <strain evidence="9">ATCC 35319 / DSM 5812 / JCM 6584 / H10</strain>
    </source>
</reference>
<keyword evidence="3" id="KW-0596">Phosphopantetheine</keyword>
<dbReference type="PROSITE" id="PS00455">
    <property type="entry name" value="AMP_BINDING"/>
    <property type="match status" value="1"/>
</dbReference>
<dbReference type="SUPFAM" id="SSF56801">
    <property type="entry name" value="Acetyl-CoA synthetase-like"/>
    <property type="match status" value="1"/>
</dbReference>
<dbReference type="PANTHER" id="PTHR45527">
    <property type="entry name" value="NONRIBOSOMAL PEPTIDE SYNTHETASE"/>
    <property type="match status" value="1"/>
</dbReference>
<dbReference type="Pfam" id="PF00550">
    <property type="entry name" value="PP-binding"/>
    <property type="match status" value="1"/>
</dbReference>
<dbReference type="InterPro" id="IPR045851">
    <property type="entry name" value="AMP-bd_C_sf"/>
</dbReference>
<dbReference type="PRINTS" id="PR00154">
    <property type="entry name" value="AMPBINDING"/>
</dbReference>
<keyword evidence="6" id="KW-0045">Antibiotic biosynthesis</keyword>
<dbReference type="SUPFAM" id="SSF52777">
    <property type="entry name" value="CoA-dependent acyltransferases"/>
    <property type="match status" value="4"/>
</dbReference>
<evidence type="ECO:0000259" key="7">
    <source>
        <dbReference type="PROSITE" id="PS50075"/>
    </source>
</evidence>
<dbReference type="GO" id="GO:0031177">
    <property type="term" value="F:phosphopantetheine binding"/>
    <property type="evidence" value="ECO:0007669"/>
    <property type="project" value="TreeGrafter"/>
</dbReference>
<dbReference type="PROSITE" id="PS50075">
    <property type="entry name" value="CARRIER"/>
    <property type="match status" value="1"/>
</dbReference>
<dbReference type="KEGG" id="cce:Ccel_2390"/>
<name>B8I5I7_RUMCH</name>
<dbReference type="Gene3D" id="3.30.559.10">
    <property type="entry name" value="Chloramphenicol acetyltransferase-like domain"/>
    <property type="match status" value="2"/>
</dbReference>
<dbReference type="Pfam" id="PF13193">
    <property type="entry name" value="AMP-binding_C"/>
    <property type="match status" value="1"/>
</dbReference>
<protein>
    <submittedName>
        <fullName evidence="8">Amino acid adenylation domain protein</fullName>
    </submittedName>
</protein>